<reference evidence="1 2" key="1">
    <citation type="journal article" date="2018" name="Mol. Biol. Evol.">
        <title>Broad Genomic Sampling Reveals a Smut Pathogenic Ancestry of the Fungal Clade Ustilaginomycotina.</title>
        <authorList>
            <person name="Kijpornyongpan T."/>
            <person name="Mondo S.J."/>
            <person name="Barry K."/>
            <person name="Sandor L."/>
            <person name="Lee J."/>
            <person name="Lipzen A."/>
            <person name="Pangilinan J."/>
            <person name="LaButti K."/>
            <person name="Hainaut M."/>
            <person name="Henrissat B."/>
            <person name="Grigoriev I.V."/>
            <person name="Spatafora J.W."/>
            <person name="Aime M.C."/>
        </authorList>
    </citation>
    <scope>NUCLEOTIDE SEQUENCE [LARGE SCALE GENOMIC DNA]</scope>
    <source>
        <strain evidence="1 2">MCA 4718</strain>
    </source>
</reference>
<accession>A0A316UEU5</accession>
<dbReference type="EMBL" id="KZ819321">
    <property type="protein sequence ID" value="PWN23827.1"/>
    <property type="molecule type" value="Genomic_DNA"/>
</dbReference>
<protein>
    <submittedName>
        <fullName evidence="1">Uncharacterized protein</fullName>
    </submittedName>
</protein>
<gene>
    <name evidence="1" type="ORF">BCV69DRAFT_309692</name>
</gene>
<proteinExistence type="predicted"/>
<evidence type="ECO:0000313" key="2">
    <source>
        <dbReference type="Proteomes" id="UP000245942"/>
    </source>
</evidence>
<keyword evidence="2" id="KW-1185">Reference proteome</keyword>
<dbReference type="GO" id="GO:1990879">
    <property type="term" value="C:CST complex"/>
    <property type="evidence" value="ECO:0007669"/>
    <property type="project" value="InterPro"/>
</dbReference>
<dbReference type="InterPro" id="IPR029146">
    <property type="entry name" value="Ten1_animal_plant"/>
</dbReference>
<organism evidence="1 2">
    <name type="scientific">Pseudomicrostroma glucosiphilum</name>
    <dbReference type="NCBI Taxonomy" id="1684307"/>
    <lineage>
        <taxon>Eukaryota</taxon>
        <taxon>Fungi</taxon>
        <taxon>Dikarya</taxon>
        <taxon>Basidiomycota</taxon>
        <taxon>Ustilaginomycotina</taxon>
        <taxon>Exobasidiomycetes</taxon>
        <taxon>Microstromatales</taxon>
        <taxon>Microstromatales incertae sedis</taxon>
        <taxon>Pseudomicrostroma</taxon>
    </lineage>
</organism>
<dbReference type="GeneID" id="37016468"/>
<dbReference type="GO" id="GO:0003697">
    <property type="term" value="F:single-stranded DNA binding"/>
    <property type="evidence" value="ECO:0007669"/>
    <property type="project" value="InterPro"/>
</dbReference>
<dbReference type="RefSeq" id="XP_025350987.1">
    <property type="nucleotide sequence ID" value="XM_025494734.1"/>
</dbReference>
<name>A0A316UEU5_9BASI</name>
<dbReference type="Proteomes" id="UP000245942">
    <property type="component" value="Unassembled WGS sequence"/>
</dbReference>
<dbReference type="InterPro" id="IPR012340">
    <property type="entry name" value="NA-bd_OB-fold"/>
</dbReference>
<dbReference type="Gene3D" id="2.40.50.140">
    <property type="entry name" value="Nucleic acid-binding proteins"/>
    <property type="match status" value="1"/>
</dbReference>
<sequence>MQSSARPTPAAIIPLADLLPGHVGCKIRTAGVTLAYDTASQLGLISHRKTTLLVDFGLIAPTTFELKTKVMVMGDLEPSQDALPTSLKFPLPKIPATWQVAPMPGLVLRATILRPCHSLDLDVWEEAARRESAARWSEVQDVRGQRWADR</sequence>
<dbReference type="AlphaFoldDB" id="A0A316UEU5"/>
<evidence type="ECO:0000313" key="1">
    <source>
        <dbReference type="EMBL" id="PWN23827.1"/>
    </source>
</evidence>
<dbReference type="Pfam" id="PF15490">
    <property type="entry name" value="Ten1_2"/>
    <property type="match status" value="1"/>
</dbReference>